<dbReference type="Proteomes" id="UP000324222">
    <property type="component" value="Unassembled WGS sequence"/>
</dbReference>
<reference evidence="2 3" key="1">
    <citation type="submission" date="2019-05" db="EMBL/GenBank/DDBJ databases">
        <title>Another draft genome of Portunus trituberculatus and its Hox gene families provides insights of decapod evolution.</title>
        <authorList>
            <person name="Jeong J.-H."/>
            <person name="Song I."/>
            <person name="Kim S."/>
            <person name="Choi T."/>
            <person name="Kim D."/>
            <person name="Ryu S."/>
            <person name="Kim W."/>
        </authorList>
    </citation>
    <scope>NUCLEOTIDE SEQUENCE [LARGE SCALE GENOMIC DNA]</scope>
    <source>
        <tissue evidence="2">Muscle</tissue>
    </source>
</reference>
<dbReference type="OrthoDB" id="10061469at2759"/>
<dbReference type="SUPFAM" id="SSF88723">
    <property type="entry name" value="PIN domain-like"/>
    <property type="match status" value="1"/>
</dbReference>
<proteinExistence type="inferred from homology"/>
<dbReference type="EMBL" id="VSRR010002745">
    <property type="protein sequence ID" value="MPC33024.1"/>
    <property type="molecule type" value="Genomic_DNA"/>
</dbReference>
<dbReference type="PANTHER" id="PTHR15976">
    <property type="entry name" value="CONSTITUTIVE COACTIVATOR OF PEROXISOME PROLIFERATOR-ACTIVATED RECEPTOR GAMMA"/>
    <property type="match status" value="1"/>
</dbReference>
<dbReference type="InterPro" id="IPR029060">
    <property type="entry name" value="PIN-like_dom_sf"/>
</dbReference>
<dbReference type="GO" id="GO:0005634">
    <property type="term" value="C:nucleus"/>
    <property type="evidence" value="ECO:0007669"/>
    <property type="project" value="TreeGrafter"/>
</dbReference>
<evidence type="ECO:0000313" key="3">
    <source>
        <dbReference type="Proteomes" id="UP000324222"/>
    </source>
</evidence>
<organism evidence="2 3">
    <name type="scientific">Portunus trituberculatus</name>
    <name type="common">Swimming crab</name>
    <name type="synonym">Neptunus trituberculatus</name>
    <dbReference type="NCBI Taxonomy" id="210409"/>
    <lineage>
        <taxon>Eukaryota</taxon>
        <taxon>Metazoa</taxon>
        <taxon>Ecdysozoa</taxon>
        <taxon>Arthropoda</taxon>
        <taxon>Crustacea</taxon>
        <taxon>Multicrustacea</taxon>
        <taxon>Malacostraca</taxon>
        <taxon>Eumalacostraca</taxon>
        <taxon>Eucarida</taxon>
        <taxon>Decapoda</taxon>
        <taxon>Pleocyemata</taxon>
        <taxon>Brachyura</taxon>
        <taxon>Eubrachyura</taxon>
        <taxon>Portunoidea</taxon>
        <taxon>Portunidae</taxon>
        <taxon>Portuninae</taxon>
        <taxon>Portunus</taxon>
    </lineage>
</organism>
<keyword evidence="3" id="KW-1185">Reference proteome</keyword>
<dbReference type="AlphaFoldDB" id="A0A5B7EKQ8"/>
<dbReference type="InterPro" id="IPR026784">
    <property type="entry name" value="Coact_PPARg"/>
</dbReference>
<protein>
    <submittedName>
        <fullName evidence="2">Constitutive coactivator of PPAR-gamma-like protein 1</fullName>
    </submittedName>
</protein>
<dbReference type="PANTHER" id="PTHR15976:SF16">
    <property type="entry name" value="ASTEROID DOMAIN-CONTAINING PROTEIN"/>
    <property type="match status" value="1"/>
</dbReference>
<evidence type="ECO:0000313" key="2">
    <source>
        <dbReference type="EMBL" id="MPC33024.1"/>
    </source>
</evidence>
<dbReference type="Gene3D" id="3.40.50.1010">
    <property type="entry name" value="5'-nuclease"/>
    <property type="match status" value="1"/>
</dbReference>
<name>A0A5B7EKQ8_PORTR</name>
<gene>
    <name evidence="2" type="primary">FAM120A_0</name>
    <name evidence="2" type="ORF">E2C01_026362</name>
</gene>
<evidence type="ECO:0000256" key="1">
    <source>
        <dbReference type="ARBA" id="ARBA00009495"/>
    </source>
</evidence>
<accession>A0A5B7EKQ8</accession>
<comment type="similarity">
    <text evidence="1">Belongs to the constitutive coactivator of PPAR-gamma family.</text>
</comment>
<comment type="caution">
    <text evidence="2">The sequence shown here is derived from an EMBL/GenBank/DDBJ whole genome shotgun (WGS) entry which is preliminary data.</text>
</comment>
<sequence length="187" mass="21313">MAIQDLQRFLESQVPGACVPVDLLKIAKSVGIRRSNHRSAPRGLYGHVPLTLVVDGEYCLDRLYGGFFSDWVCGGQWNRMVQFLAVLMQTVQNNNIELAVFFNGALEQQRLSEWARHECSLRKNVLKHVTVKGTPPPKVWWVAPVGLRTCLRMALRHLNIQVVSMPFFAKRIIIANIVEDNKHVFSY</sequence>